<sequence>MSRKRGFFDSWHDPDLLASRAQVSALPSLELAEIPLNDVLKCRRKDEKGQLMSQCRYCKYLCDVLDAMFPHWVPDWEQGYDTTPRKLILMIRQGHPLVVCCINFEYDASWAHSRVDIELYHEYGTNFESADGVPTIGPSLPRFSGGSTDEARAFFEKCFSRCMAEHELCRADHLGPHSQPTRLVYIGDGDLKLCDGFGANRVEYAALSHCWGGSTIVVLTENELPKMKDHILMDSLPATFKDAISVARSLDISYIWIDSSCIVQDSEADWQKESAMMGEVYRNAVIVIVAASSPNSHIGFLGDRGSEWASRAVPFRRTDGTVMPIVARRRHMLAVGLDQGLKEPPLTRSWATLRRIGPLYTRAWAFQEMFLATRSLHFTPGGLVFECKTHRQCEGALPPFPSTAEGTLGDMTAEEKWRIIVNAYTHRRLTFDKDRLVAISGIASLMQRERGDEYLAGLWKSSLAVDLLWHTMPGSEGEPLTFPQYVAPSWSWASVDRGVVWNPLRNPKALMQLLGARCVPKEPSLNPLGQVTVGSIAVQGHLLQCRIRYDVGERAHLAYFVRANGKRSGERWFMPDGLLICEAQSGGRSSHGTDDTTYVRRPKPKEGYPLADFDGLAWFLCVVKTAWTNYNHVGLLLRRLPIQNFETFERLGCVSNLGSEWYDCGMEQKLFLS</sequence>
<dbReference type="EMBL" id="JAVFHQ010000041">
    <property type="protein sequence ID" value="KAK4542457.1"/>
    <property type="molecule type" value="Genomic_DNA"/>
</dbReference>
<dbReference type="PANTHER" id="PTHR33112:SF15">
    <property type="entry name" value="HETEROKARYON INCOMPATIBILITY DOMAIN-CONTAINING PROTEIN"/>
    <property type="match status" value="1"/>
</dbReference>
<evidence type="ECO:0000313" key="3">
    <source>
        <dbReference type="Proteomes" id="UP001324427"/>
    </source>
</evidence>
<dbReference type="InterPro" id="IPR010730">
    <property type="entry name" value="HET"/>
</dbReference>
<evidence type="ECO:0000259" key="1">
    <source>
        <dbReference type="Pfam" id="PF06985"/>
    </source>
</evidence>
<dbReference type="PANTHER" id="PTHR33112">
    <property type="entry name" value="DOMAIN PROTEIN, PUTATIVE-RELATED"/>
    <property type="match status" value="1"/>
</dbReference>
<evidence type="ECO:0000313" key="2">
    <source>
        <dbReference type="EMBL" id="KAK4542457.1"/>
    </source>
</evidence>
<gene>
    <name evidence="2" type="ORF">LTR36_006709</name>
</gene>
<protein>
    <recommendedName>
        <fullName evidence="1">Heterokaryon incompatibility domain-containing protein</fullName>
    </recommendedName>
</protein>
<accession>A0AAV9JDK4</accession>
<dbReference type="AlphaFoldDB" id="A0AAV9JDK4"/>
<dbReference type="Proteomes" id="UP001324427">
    <property type="component" value="Unassembled WGS sequence"/>
</dbReference>
<proteinExistence type="predicted"/>
<keyword evidence="3" id="KW-1185">Reference proteome</keyword>
<feature type="domain" description="Heterokaryon incompatibility" evidence="1">
    <location>
        <begin position="204"/>
        <end position="368"/>
    </location>
</feature>
<dbReference type="Pfam" id="PF06985">
    <property type="entry name" value="HET"/>
    <property type="match status" value="1"/>
</dbReference>
<organism evidence="2 3">
    <name type="scientific">Oleoguttula mirabilis</name>
    <dbReference type="NCBI Taxonomy" id="1507867"/>
    <lineage>
        <taxon>Eukaryota</taxon>
        <taxon>Fungi</taxon>
        <taxon>Dikarya</taxon>
        <taxon>Ascomycota</taxon>
        <taxon>Pezizomycotina</taxon>
        <taxon>Dothideomycetes</taxon>
        <taxon>Dothideomycetidae</taxon>
        <taxon>Mycosphaerellales</taxon>
        <taxon>Teratosphaeriaceae</taxon>
        <taxon>Oleoguttula</taxon>
    </lineage>
</organism>
<reference evidence="2 3" key="1">
    <citation type="submission" date="2021-11" db="EMBL/GenBank/DDBJ databases">
        <title>Black yeast isolated from Biological Soil Crust.</title>
        <authorList>
            <person name="Kurbessoian T."/>
        </authorList>
    </citation>
    <scope>NUCLEOTIDE SEQUENCE [LARGE SCALE GENOMIC DNA]</scope>
    <source>
        <strain evidence="2 3">CCFEE 5522</strain>
    </source>
</reference>
<comment type="caution">
    <text evidence="2">The sequence shown here is derived from an EMBL/GenBank/DDBJ whole genome shotgun (WGS) entry which is preliminary data.</text>
</comment>
<name>A0AAV9JDK4_9PEZI</name>